<dbReference type="PANTHER" id="PTHR38542:SF2">
    <property type="entry name" value="REPLICATION FACTOR A C-TERMINAL DOMAIN-CONTAINING PROTEIN"/>
    <property type="match status" value="1"/>
</dbReference>
<dbReference type="OrthoDB" id="2446218at2759"/>
<gene>
    <name evidence="1" type="ORF">CTI12_AA200250</name>
</gene>
<evidence type="ECO:0000313" key="2">
    <source>
        <dbReference type="Proteomes" id="UP000245207"/>
    </source>
</evidence>
<dbReference type="InterPro" id="IPR012340">
    <property type="entry name" value="NA-bd_OB-fold"/>
</dbReference>
<protein>
    <submittedName>
        <fullName evidence="1">Nucleic acid-binding, OB-fold protein</fullName>
    </submittedName>
</protein>
<comment type="caution">
    <text evidence="1">The sequence shown here is derived from an EMBL/GenBank/DDBJ whole genome shotgun (WGS) entry which is preliminary data.</text>
</comment>
<dbReference type="Gene3D" id="2.40.50.140">
    <property type="entry name" value="Nucleic acid-binding proteins"/>
    <property type="match status" value="1"/>
</dbReference>
<dbReference type="Proteomes" id="UP000245207">
    <property type="component" value="Unassembled WGS sequence"/>
</dbReference>
<organism evidence="1 2">
    <name type="scientific">Artemisia annua</name>
    <name type="common">Sweet wormwood</name>
    <dbReference type="NCBI Taxonomy" id="35608"/>
    <lineage>
        <taxon>Eukaryota</taxon>
        <taxon>Viridiplantae</taxon>
        <taxon>Streptophyta</taxon>
        <taxon>Embryophyta</taxon>
        <taxon>Tracheophyta</taxon>
        <taxon>Spermatophyta</taxon>
        <taxon>Magnoliopsida</taxon>
        <taxon>eudicotyledons</taxon>
        <taxon>Gunneridae</taxon>
        <taxon>Pentapetalae</taxon>
        <taxon>asterids</taxon>
        <taxon>campanulids</taxon>
        <taxon>Asterales</taxon>
        <taxon>Asteraceae</taxon>
        <taxon>Asteroideae</taxon>
        <taxon>Anthemideae</taxon>
        <taxon>Artemisiinae</taxon>
        <taxon>Artemisia</taxon>
    </lineage>
</organism>
<accession>A0A2U1P2W4</accession>
<evidence type="ECO:0000313" key="1">
    <source>
        <dbReference type="EMBL" id="PWA80088.1"/>
    </source>
</evidence>
<dbReference type="EMBL" id="PKPP01001767">
    <property type="protein sequence ID" value="PWA80088.1"/>
    <property type="molecule type" value="Genomic_DNA"/>
</dbReference>
<dbReference type="PANTHER" id="PTHR38542">
    <property type="entry name" value="OS04G0450500 PROTEIN"/>
    <property type="match status" value="1"/>
</dbReference>
<sequence length="395" mass="44540">MGTIIGWYGPLINLSEAASHNGHFVQLLVFVHKITPIQYKTSSGGNVIRTDIQVGDDTRRYFPVSIWLKHTQSLLQAGRIVLLHNVKVTKFGDVVEARTVQQSSIQCLVDNYESICSEGTNNLMNVPHTGVATKEKLKKVIAWVLRVEPILDKRVSRNFKRNQKSANWKFPEETQNKDCLSLLEVSNLNDSCNASFLASVGEMFLPITNAHLPDVDEERMFIRSRICSSSYENLAEDLICTGCQLCGAPLNSEFGSRIEQGTVPLYCWNSSNRLHVVRLIYRPFLLYVWDESTYIPVVVKNKAAEILFGNIKAESVHSSYSKQACGQSANEVMKDQCGQGLKFYSLWLILLKALLQPGKNSALKFKVRVDMTEKWDNGRFEMLSVSLPPLFQNAN</sequence>
<reference evidence="1 2" key="1">
    <citation type="journal article" date="2018" name="Mol. Plant">
        <title>The genome of Artemisia annua provides insight into the evolution of Asteraceae family and artemisinin biosynthesis.</title>
        <authorList>
            <person name="Shen Q."/>
            <person name="Zhang L."/>
            <person name="Liao Z."/>
            <person name="Wang S."/>
            <person name="Yan T."/>
            <person name="Shi P."/>
            <person name="Liu M."/>
            <person name="Fu X."/>
            <person name="Pan Q."/>
            <person name="Wang Y."/>
            <person name="Lv Z."/>
            <person name="Lu X."/>
            <person name="Zhang F."/>
            <person name="Jiang W."/>
            <person name="Ma Y."/>
            <person name="Chen M."/>
            <person name="Hao X."/>
            <person name="Li L."/>
            <person name="Tang Y."/>
            <person name="Lv G."/>
            <person name="Zhou Y."/>
            <person name="Sun X."/>
            <person name="Brodelius P.E."/>
            <person name="Rose J.K.C."/>
            <person name="Tang K."/>
        </authorList>
    </citation>
    <scope>NUCLEOTIDE SEQUENCE [LARGE SCALE GENOMIC DNA]</scope>
    <source>
        <strain evidence="2">cv. Huhao1</strain>
        <tissue evidence="1">Leaf</tissue>
    </source>
</reference>
<dbReference type="AlphaFoldDB" id="A0A2U1P2W4"/>
<proteinExistence type="predicted"/>
<keyword evidence="2" id="KW-1185">Reference proteome</keyword>
<name>A0A2U1P2W4_ARTAN</name>
<dbReference type="SUPFAM" id="SSF50249">
    <property type="entry name" value="Nucleic acid-binding proteins"/>
    <property type="match status" value="1"/>
</dbReference>